<dbReference type="SUPFAM" id="SSF47384">
    <property type="entry name" value="Homodimeric domain of signal transducing histidine kinase"/>
    <property type="match status" value="1"/>
</dbReference>
<keyword evidence="7 14" id="KW-0418">Kinase</keyword>
<name>A0A1H1RV41_9GAMM</name>
<dbReference type="Pfam" id="PF00512">
    <property type="entry name" value="HisKA"/>
    <property type="match status" value="1"/>
</dbReference>
<reference evidence="15" key="1">
    <citation type="submission" date="2016-10" db="EMBL/GenBank/DDBJ databases">
        <authorList>
            <person name="Varghese N."/>
            <person name="Submissions S."/>
        </authorList>
    </citation>
    <scope>NUCLEOTIDE SEQUENCE [LARGE SCALE GENOMIC DNA]</scope>
    <source>
        <strain evidence="15">JCM 14963</strain>
    </source>
</reference>
<dbReference type="PANTHER" id="PTHR45436:SF10">
    <property type="entry name" value="HISTIDINE KINASE"/>
    <property type="match status" value="1"/>
</dbReference>
<dbReference type="InterPro" id="IPR003594">
    <property type="entry name" value="HATPase_dom"/>
</dbReference>
<dbReference type="InterPro" id="IPR036097">
    <property type="entry name" value="HisK_dim/P_sf"/>
</dbReference>
<dbReference type="PANTHER" id="PTHR45436">
    <property type="entry name" value="SENSOR HISTIDINE KINASE YKOH"/>
    <property type="match status" value="1"/>
</dbReference>
<keyword evidence="5" id="KW-0808">Transferase</keyword>
<evidence type="ECO:0000259" key="12">
    <source>
        <dbReference type="PROSITE" id="PS50109"/>
    </source>
</evidence>
<keyword evidence="8 11" id="KW-1133">Transmembrane helix</keyword>
<dbReference type="CDD" id="cd00082">
    <property type="entry name" value="HisKA"/>
    <property type="match status" value="1"/>
</dbReference>
<accession>A0A1H1RV41</accession>
<proteinExistence type="predicted"/>
<keyword evidence="4" id="KW-0597">Phosphoprotein</keyword>
<evidence type="ECO:0000256" key="7">
    <source>
        <dbReference type="ARBA" id="ARBA00022777"/>
    </source>
</evidence>
<gene>
    <name evidence="14" type="ORF">SAMN05216271_1830</name>
</gene>
<keyword evidence="6 11" id="KW-0812">Transmembrane</keyword>
<evidence type="ECO:0000256" key="6">
    <source>
        <dbReference type="ARBA" id="ARBA00022692"/>
    </source>
</evidence>
<keyword evidence="11" id="KW-0472">Membrane</keyword>
<dbReference type="InterPro" id="IPR050428">
    <property type="entry name" value="TCS_sensor_his_kinase"/>
</dbReference>
<dbReference type="AlphaFoldDB" id="A0A1H1RV41"/>
<evidence type="ECO:0000256" key="5">
    <source>
        <dbReference type="ARBA" id="ARBA00022679"/>
    </source>
</evidence>
<evidence type="ECO:0000256" key="3">
    <source>
        <dbReference type="ARBA" id="ARBA00012438"/>
    </source>
</evidence>
<dbReference type="RefSeq" id="WP_157719338.1">
    <property type="nucleotide sequence ID" value="NZ_LT629763.1"/>
</dbReference>
<dbReference type="Pfam" id="PF02518">
    <property type="entry name" value="HATPase_c"/>
    <property type="match status" value="1"/>
</dbReference>
<dbReference type="InterPro" id="IPR003660">
    <property type="entry name" value="HAMP_dom"/>
</dbReference>
<evidence type="ECO:0000256" key="4">
    <source>
        <dbReference type="ARBA" id="ARBA00022553"/>
    </source>
</evidence>
<dbReference type="PROSITE" id="PS50109">
    <property type="entry name" value="HIS_KIN"/>
    <property type="match status" value="1"/>
</dbReference>
<dbReference type="STRING" id="472181.SAMN05216271_1830"/>
<keyword evidence="9" id="KW-0902">Two-component regulatory system</keyword>
<evidence type="ECO:0000256" key="8">
    <source>
        <dbReference type="ARBA" id="ARBA00022989"/>
    </source>
</evidence>
<dbReference type="SUPFAM" id="SSF103190">
    <property type="entry name" value="Sensory domain-like"/>
    <property type="match status" value="1"/>
</dbReference>
<evidence type="ECO:0000256" key="9">
    <source>
        <dbReference type="ARBA" id="ARBA00023012"/>
    </source>
</evidence>
<feature type="transmembrane region" description="Helical" evidence="11">
    <location>
        <begin position="184"/>
        <end position="206"/>
    </location>
</feature>
<dbReference type="OrthoDB" id="9806130at2"/>
<evidence type="ECO:0000256" key="11">
    <source>
        <dbReference type="SAM" id="Phobius"/>
    </source>
</evidence>
<evidence type="ECO:0000313" key="14">
    <source>
        <dbReference type="EMBL" id="SDS39637.1"/>
    </source>
</evidence>
<dbReference type="InterPro" id="IPR003661">
    <property type="entry name" value="HisK_dim/P_dom"/>
</dbReference>
<organism evidence="14 15">
    <name type="scientific">Halopseudomonas sabulinigri</name>
    <dbReference type="NCBI Taxonomy" id="472181"/>
    <lineage>
        <taxon>Bacteria</taxon>
        <taxon>Pseudomonadati</taxon>
        <taxon>Pseudomonadota</taxon>
        <taxon>Gammaproteobacteria</taxon>
        <taxon>Pseudomonadales</taxon>
        <taxon>Pseudomonadaceae</taxon>
        <taxon>Halopseudomonas</taxon>
    </lineage>
</organism>
<comment type="catalytic activity">
    <reaction evidence="1">
        <text>ATP + protein L-histidine = ADP + protein N-phospho-L-histidine.</text>
        <dbReference type="EC" id="2.7.13.3"/>
    </reaction>
</comment>
<comment type="subcellular location">
    <subcellularLocation>
        <location evidence="2">Membrane</location>
    </subcellularLocation>
</comment>
<evidence type="ECO:0000313" key="15">
    <source>
        <dbReference type="Proteomes" id="UP000243413"/>
    </source>
</evidence>
<evidence type="ECO:0000256" key="2">
    <source>
        <dbReference type="ARBA" id="ARBA00004370"/>
    </source>
</evidence>
<protein>
    <recommendedName>
        <fullName evidence="3">histidine kinase</fullName>
        <ecNumber evidence="3">2.7.13.3</ecNumber>
    </recommendedName>
</protein>
<feature type="domain" description="HAMP" evidence="13">
    <location>
        <begin position="204"/>
        <end position="255"/>
    </location>
</feature>
<dbReference type="InterPro" id="IPR005467">
    <property type="entry name" value="His_kinase_dom"/>
</dbReference>
<dbReference type="GO" id="GO:0000155">
    <property type="term" value="F:phosphorelay sensor kinase activity"/>
    <property type="evidence" value="ECO:0007669"/>
    <property type="project" value="InterPro"/>
</dbReference>
<dbReference type="InterPro" id="IPR036890">
    <property type="entry name" value="HATPase_C_sf"/>
</dbReference>
<dbReference type="Gene3D" id="3.30.565.10">
    <property type="entry name" value="Histidine kinase-like ATPase, C-terminal domain"/>
    <property type="match status" value="1"/>
</dbReference>
<feature type="region of interest" description="Disordered" evidence="10">
    <location>
        <begin position="473"/>
        <end position="495"/>
    </location>
</feature>
<evidence type="ECO:0000256" key="1">
    <source>
        <dbReference type="ARBA" id="ARBA00000085"/>
    </source>
</evidence>
<feature type="domain" description="Histidine kinase" evidence="12">
    <location>
        <begin position="262"/>
        <end position="477"/>
    </location>
</feature>
<dbReference type="SUPFAM" id="SSF55874">
    <property type="entry name" value="ATPase domain of HSP90 chaperone/DNA topoisomerase II/histidine kinase"/>
    <property type="match status" value="1"/>
</dbReference>
<dbReference type="Gene3D" id="3.30.450.20">
    <property type="entry name" value="PAS domain"/>
    <property type="match status" value="1"/>
</dbReference>
<dbReference type="GO" id="GO:0016020">
    <property type="term" value="C:membrane"/>
    <property type="evidence" value="ECO:0007669"/>
    <property type="project" value="UniProtKB-SubCell"/>
</dbReference>
<dbReference type="EMBL" id="LT629763">
    <property type="protein sequence ID" value="SDS39637.1"/>
    <property type="molecule type" value="Genomic_DNA"/>
</dbReference>
<dbReference type="InterPro" id="IPR029151">
    <property type="entry name" value="Sensor-like_sf"/>
</dbReference>
<dbReference type="NCBIfam" id="NF008312">
    <property type="entry name" value="PRK11100.1"/>
    <property type="match status" value="1"/>
</dbReference>
<dbReference type="Proteomes" id="UP000243413">
    <property type="component" value="Chromosome I"/>
</dbReference>
<dbReference type="EC" id="2.7.13.3" evidence="3"/>
<sequence length="495" mass="54753">MTLSNRLLIAWFLIAGLATVLFLSSILNQVPSSVRQASEEVLVDSANLLAEVAELHWDQGFAAGSPFSQAVVRYRARQLDAQIWSRHKTRSELVIYLTDETGTVLYHSDPSETGADYSRWRDVSLTLQGQYGARTTRVDPEDESSSFMYIAAPVYQGEQLAGVLTLGKPNASLHPFITLAHGYFWQRGGIILLGALLLGAGMSYWLTRSVRRLVDYVERARNGERVSPPKLADRELARLARATEAMRREIDGKAYVEQYVHTLTHEMKSPLSAIRGAAELLQEANVPEPMRSRFLANIDSESERLQRLVDRLLSLASVEKLQHLEQADALDLAALLAQELEAKRPLAQKKNLQLNLTHAGSTQLQGDAFLLEQAISNLLDNAIEFSLPGGQVTVQLEAEQDPLRLRIGNDGPAVPDYALHRVFERFYSLPRPDGQRKSTGLGLSFVSEVAKLHHGQVQLHNREGGGVEAILTLARNSRQPAEEGSPAGGRRSQSS</sequence>
<dbReference type="Gene3D" id="1.10.287.130">
    <property type="match status" value="1"/>
</dbReference>
<evidence type="ECO:0000256" key="10">
    <source>
        <dbReference type="SAM" id="MobiDB-lite"/>
    </source>
</evidence>
<dbReference type="SMART" id="SM00387">
    <property type="entry name" value="HATPase_c"/>
    <property type="match status" value="1"/>
</dbReference>
<evidence type="ECO:0000259" key="13">
    <source>
        <dbReference type="PROSITE" id="PS50885"/>
    </source>
</evidence>
<dbReference type="SMART" id="SM00388">
    <property type="entry name" value="HisKA"/>
    <property type="match status" value="1"/>
</dbReference>
<dbReference type="PROSITE" id="PS50885">
    <property type="entry name" value="HAMP"/>
    <property type="match status" value="1"/>
</dbReference>